<dbReference type="PANTHER" id="PTHR12677">
    <property type="entry name" value="GOLGI APPARATUS MEMBRANE PROTEIN TVP38-RELATED"/>
    <property type="match status" value="1"/>
</dbReference>
<evidence type="ECO:0000256" key="5">
    <source>
        <dbReference type="ARBA" id="ARBA00023136"/>
    </source>
</evidence>
<evidence type="ECO:0000256" key="1">
    <source>
        <dbReference type="ARBA" id="ARBA00004651"/>
    </source>
</evidence>
<keyword evidence="9" id="KW-1185">Reference proteome</keyword>
<feature type="transmembrane region" description="Helical" evidence="6">
    <location>
        <begin position="197"/>
        <end position="220"/>
    </location>
</feature>
<feature type="transmembrane region" description="Helical" evidence="6">
    <location>
        <begin position="22"/>
        <end position="43"/>
    </location>
</feature>
<comment type="caution">
    <text evidence="8">The sequence shown here is derived from an EMBL/GenBank/DDBJ whole genome shotgun (WGS) entry which is preliminary data.</text>
</comment>
<dbReference type="EMBL" id="BRYB01002102">
    <property type="protein sequence ID" value="GMI39726.1"/>
    <property type="molecule type" value="Genomic_DNA"/>
</dbReference>
<evidence type="ECO:0000256" key="3">
    <source>
        <dbReference type="ARBA" id="ARBA00022692"/>
    </source>
</evidence>
<feature type="transmembrane region" description="Helical" evidence="6">
    <location>
        <begin position="107"/>
        <end position="132"/>
    </location>
</feature>
<keyword evidence="5 6" id="KW-0472">Membrane</keyword>
<reference evidence="8 9" key="1">
    <citation type="journal article" date="2023" name="Commun. Biol.">
        <title>Genome analysis of Parmales, the sister group of diatoms, reveals the evolutionary specialization of diatoms from phago-mixotrophs to photoautotrophs.</title>
        <authorList>
            <person name="Ban H."/>
            <person name="Sato S."/>
            <person name="Yoshikawa S."/>
            <person name="Yamada K."/>
            <person name="Nakamura Y."/>
            <person name="Ichinomiya M."/>
            <person name="Sato N."/>
            <person name="Blanc-Mathieu R."/>
            <person name="Endo H."/>
            <person name="Kuwata A."/>
            <person name="Ogata H."/>
        </authorList>
    </citation>
    <scope>NUCLEOTIDE SEQUENCE [LARGE SCALE GENOMIC DNA]</scope>
</reference>
<evidence type="ECO:0000259" key="7">
    <source>
        <dbReference type="Pfam" id="PF09335"/>
    </source>
</evidence>
<dbReference type="InterPro" id="IPR032816">
    <property type="entry name" value="VTT_dom"/>
</dbReference>
<keyword evidence="3 6" id="KW-0812">Transmembrane</keyword>
<gene>
    <name evidence="8" type="ORF">TeGR_g3866</name>
</gene>
<evidence type="ECO:0000256" key="2">
    <source>
        <dbReference type="ARBA" id="ARBA00022475"/>
    </source>
</evidence>
<evidence type="ECO:0000313" key="9">
    <source>
        <dbReference type="Proteomes" id="UP001165060"/>
    </source>
</evidence>
<dbReference type="Pfam" id="PF09335">
    <property type="entry name" value="VTT_dom"/>
    <property type="match status" value="1"/>
</dbReference>
<proteinExistence type="predicted"/>
<sequence length="286" mass="29707">MVPPAPPPHPTLPDPPPKKCSLAKVVTAVVLVAIVTYVIVDSLTSKNLSHLIEHLITWIEHNPIAGMVVFALVYIAATVLFIPGSLLTIGAGLAFSSATGSALYGTLLGSVSVFFGASAGSILAFVLARYLLRDSVMGYLAKQNESGFKRTWNAVDRAMSTQGLKIMFLLRLSPLIPFNALNYVAGTTGITLRDYCVSMFGILPGTVLFVYIGALSSDIATAGDEDSGLKTAFLVVGGVAGFVGVAIASWYAKKELNASLAVRDGDGDGDGDGVGVGSKDASLLPA</sequence>
<keyword evidence="2" id="KW-1003">Cell membrane</keyword>
<dbReference type="PANTHER" id="PTHR12677:SF59">
    <property type="entry name" value="GOLGI APPARATUS MEMBRANE PROTEIN TVP38-RELATED"/>
    <property type="match status" value="1"/>
</dbReference>
<comment type="subcellular location">
    <subcellularLocation>
        <location evidence="1">Cell membrane</location>
        <topology evidence="1">Multi-pass membrane protein</topology>
    </subcellularLocation>
</comment>
<evidence type="ECO:0000313" key="8">
    <source>
        <dbReference type="EMBL" id="GMI39726.1"/>
    </source>
</evidence>
<evidence type="ECO:0000256" key="4">
    <source>
        <dbReference type="ARBA" id="ARBA00022989"/>
    </source>
</evidence>
<evidence type="ECO:0000256" key="6">
    <source>
        <dbReference type="SAM" id="Phobius"/>
    </source>
</evidence>
<feature type="transmembrane region" description="Helical" evidence="6">
    <location>
        <begin position="232"/>
        <end position="252"/>
    </location>
</feature>
<keyword evidence="4 6" id="KW-1133">Transmembrane helix</keyword>
<organism evidence="8 9">
    <name type="scientific">Tetraparma gracilis</name>
    <dbReference type="NCBI Taxonomy" id="2962635"/>
    <lineage>
        <taxon>Eukaryota</taxon>
        <taxon>Sar</taxon>
        <taxon>Stramenopiles</taxon>
        <taxon>Ochrophyta</taxon>
        <taxon>Bolidophyceae</taxon>
        <taxon>Parmales</taxon>
        <taxon>Triparmaceae</taxon>
        <taxon>Tetraparma</taxon>
    </lineage>
</organism>
<dbReference type="Proteomes" id="UP001165060">
    <property type="component" value="Unassembled WGS sequence"/>
</dbReference>
<protein>
    <recommendedName>
        <fullName evidence="7">VTT domain-containing protein</fullName>
    </recommendedName>
</protein>
<feature type="domain" description="VTT" evidence="7">
    <location>
        <begin position="82"/>
        <end position="214"/>
    </location>
</feature>
<dbReference type="InterPro" id="IPR015414">
    <property type="entry name" value="TMEM64"/>
</dbReference>
<feature type="transmembrane region" description="Helical" evidence="6">
    <location>
        <begin position="64"/>
        <end position="95"/>
    </location>
</feature>
<name>A0ABQ6N3X2_9STRA</name>
<accession>A0ABQ6N3X2</accession>